<comment type="caution">
    <text evidence="1">The sequence shown here is derived from an EMBL/GenBank/DDBJ whole genome shotgun (WGS) entry which is preliminary data.</text>
</comment>
<keyword evidence="2" id="KW-1185">Reference proteome</keyword>
<evidence type="ECO:0008006" key="3">
    <source>
        <dbReference type="Google" id="ProtNLM"/>
    </source>
</evidence>
<protein>
    <recommendedName>
        <fullName evidence="3">Integrase catalytic domain-containing protein</fullName>
    </recommendedName>
</protein>
<dbReference type="InterPro" id="IPR036397">
    <property type="entry name" value="RNaseH_sf"/>
</dbReference>
<dbReference type="Gene3D" id="3.30.420.10">
    <property type="entry name" value="Ribonuclease H-like superfamily/Ribonuclease H"/>
    <property type="match status" value="1"/>
</dbReference>
<evidence type="ECO:0000313" key="1">
    <source>
        <dbReference type="EMBL" id="OWZ05410.1"/>
    </source>
</evidence>
<dbReference type="OrthoDB" id="127728at2759"/>
<dbReference type="GO" id="GO:0003676">
    <property type="term" value="F:nucleic acid binding"/>
    <property type="evidence" value="ECO:0007669"/>
    <property type="project" value="InterPro"/>
</dbReference>
<dbReference type="SUPFAM" id="SSF53098">
    <property type="entry name" value="Ribonuclease H-like"/>
    <property type="match status" value="1"/>
</dbReference>
<dbReference type="AlphaFoldDB" id="A0A225VLK2"/>
<evidence type="ECO:0000313" key="2">
    <source>
        <dbReference type="Proteomes" id="UP000198211"/>
    </source>
</evidence>
<dbReference type="Proteomes" id="UP000198211">
    <property type="component" value="Unassembled WGS sequence"/>
</dbReference>
<dbReference type="EMBL" id="NBNE01004445">
    <property type="protein sequence ID" value="OWZ05410.1"/>
    <property type="molecule type" value="Genomic_DNA"/>
</dbReference>
<gene>
    <name evidence="1" type="ORF">PHMEG_00022504</name>
</gene>
<dbReference type="InterPro" id="IPR012337">
    <property type="entry name" value="RNaseH-like_sf"/>
</dbReference>
<accession>A0A225VLK2</accession>
<proteinExistence type="predicted"/>
<name>A0A225VLK2_9STRA</name>
<sequence>MAHTGVPPRTRPDKHCAARALSSELVIHRTKETTASPKAICFSLRHNKSRLTGRQHPLDCAFTRKKRLNLFEDVCCGRIHVLFRARAVRHSQLRSAIRGHGDNTYLLVAEDELTRYCELVSYATPTAFVAAEGLSMWCSRFREPEMLISDQRTHFKNGTVEYLNANGTNERLNMYVLQVVRMLLLEFDITITEWPYLLPALQASLNHTSLSLLGGHSPIELSIGLPASTRLGILDDGGGADNLQTIGMNAVPVKSEELRDALYGMHEEVLDEKERRRVQDMAAHKGCVVYFDVGHFSRVDHHLPDNKLKTQWIGPFKVTEMRPHSFLIQHFVTGRKYDVHSSRLKFDTDPEFNQSTELLQLVSHQ</sequence>
<organism evidence="1 2">
    <name type="scientific">Phytophthora megakarya</name>
    <dbReference type="NCBI Taxonomy" id="4795"/>
    <lineage>
        <taxon>Eukaryota</taxon>
        <taxon>Sar</taxon>
        <taxon>Stramenopiles</taxon>
        <taxon>Oomycota</taxon>
        <taxon>Peronosporomycetes</taxon>
        <taxon>Peronosporales</taxon>
        <taxon>Peronosporaceae</taxon>
        <taxon>Phytophthora</taxon>
    </lineage>
</organism>
<reference evidence="2" key="1">
    <citation type="submission" date="2017-03" db="EMBL/GenBank/DDBJ databases">
        <title>Phytopthora megakarya and P. palmivora, two closely related causual agents of cacao black pod achieved similar genome size and gene model numbers by different mechanisms.</title>
        <authorList>
            <person name="Ali S."/>
            <person name="Shao J."/>
            <person name="Larry D.J."/>
            <person name="Kronmiller B."/>
            <person name="Shen D."/>
            <person name="Strem M.D."/>
            <person name="Melnick R.L."/>
            <person name="Guiltinan M.J."/>
            <person name="Tyler B.M."/>
            <person name="Meinhardt L.W."/>
            <person name="Bailey B.A."/>
        </authorList>
    </citation>
    <scope>NUCLEOTIDE SEQUENCE [LARGE SCALE GENOMIC DNA]</scope>
    <source>
        <strain evidence="2">zdho120</strain>
    </source>
</reference>